<evidence type="ECO:0000259" key="4">
    <source>
        <dbReference type="PROSITE" id="PS01124"/>
    </source>
</evidence>
<dbReference type="SMART" id="SM00342">
    <property type="entry name" value="HTH_ARAC"/>
    <property type="match status" value="1"/>
</dbReference>
<dbReference type="Gene3D" id="1.10.10.60">
    <property type="entry name" value="Homeodomain-like"/>
    <property type="match status" value="2"/>
</dbReference>
<dbReference type="PROSITE" id="PS01124">
    <property type="entry name" value="HTH_ARAC_FAMILY_2"/>
    <property type="match status" value="1"/>
</dbReference>
<reference evidence="5" key="1">
    <citation type="journal article" date="2021" name="PeerJ">
        <title>Extensive microbial diversity within the chicken gut microbiome revealed by metagenomics and culture.</title>
        <authorList>
            <person name="Gilroy R."/>
            <person name="Ravi A."/>
            <person name="Getino M."/>
            <person name="Pursley I."/>
            <person name="Horton D.L."/>
            <person name="Alikhan N.F."/>
            <person name="Baker D."/>
            <person name="Gharbi K."/>
            <person name="Hall N."/>
            <person name="Watson M."/>
            <person name="Adriaenssens E.M."/>
            <person name="Foster-Nyarko E."/>
            <person name="Jarju S."/>
            <person name="Secka A."/>
            <person name="Antonio M."/>
            <person name="Oren A."/>
            <person name="Chaudhuri R.R."/>
            <person name="La Ragione R."/>
            <person name="Hildebrand F."/>
            <person name="Pallen M.J."/>
        </authorList>
    </citation>
    <scope>NUCLEOTIDE SEQUENCE</scope>
    <source>
        <strain evidence="5">3204</strain>
    </source>
</reference>
<dbReference type="PANTHER" id="PTHR43280">
    <property type="entry name" value="ARAC-FAMILY TRANSCRIPTIONAL REGULATOR"/>
    <property type="match status" value="1"/>
</dbReference>
<dbReference type="PROSITE" id="PS00041">
    <property type="entry name" value="HTH_ARAC_FAMILY_1"/>
    <property type="match status" value="1"/>
</dbReference>
<keyword evidence="2" id="KW-0238">DNA-binding</keyword>
<comment type="caution">
    <text evidence="5">The sequence shown here is derived from an EMBL/GenBank/DDBJ whole genome shotgun (WGS) entry which is preliminary data.</text>
</comment>
<name>A0A9D1ZPD0_9LACO</name>
<dbReference type="InterPro" id="IPR018062">
    <property type="entry name" value="HTH_AraC-typ_CS"/>
</dbReference>
<keyword evidence="3" id="KW-0804">Transcription</keyword>
<dbReference type="PRINTS" id="PR00032">
    <property type="entry name" value="HTHARAC"/>
</dbReference>
<evidence type="ECO:0000256" key="1">
    <source>
        <dbReference type="ARBA" id="ARBA00023015"/>
    </source>
</evidence>
<evidence type="ECO:0000313" key="6">
    <source>
        <dbReference type="Proteomes" id="UP000824013"/>
    </source>
</evidence>
<dbReference type="Pfam" id="PF12833">
    <property type="entry name" value="HTH_18"/>
    <property type="match status" value="1"/>
</dbReference>
<dbReference type="Proteomes" id="UP000824013">
    <property type="component" value="Unassembled WGS sequence"/>
</dbReference>
<feature type="domain" description="HTH araC/xylS-type" evidence="4">
    <location>
        <begin position="51"/>
        <end position="149"/>
    </location>
</feature>
<dbReference type="InterPro" id="IPR009057">
    <property type="entry name" value="Homeodomain-like_sf"/>
</dbReference>
<evidence type="ECO:0000313" key="5">
    <source>
        <dbReference type="EMBL" id="HIY93455.1"/>
    </source>
</evidence>
<dbReference type="GO" id="GO:0003700">
    <property type="term" value="F:DNA-binding transcription factor activity"/>
    <property type="evidence" value="ECO:0007669"/>
    <property type="project" value="InterPro"/>
</dbReference>
<dbReference type="GO" id="GO:0043565">
    <property type="term" value="F:sequence-specific DNA binding"/>
    <property type="evidence" value="ECO:0007669"/>
    <property type="project" value="InterPro"/>
</dbReference>
<dbReference type="SUPFAM" id="SSF46689">
    <property type="entry name" value="Homeodomain-like"/>
    <property type="match status" value="2"/>
</dbReference>
<proteinExistence type="predicted"/>
<protein>
    <submittedName>
        <fullName evidence="5">AraC family transcriptional regulator</fullName>
    </submittedName>
</protein>
<evidence type="ECO:0000256" key="3">
    <source>
        <dbReference type="ARBA" id="ARBA00023163"/>
    </source>
</evidence>
<reference evidence="5" key="2">
    <citation type="submission" date="2021-04" db="EMBL/GenBank/DDBJ databases">
        <authorList>
            <person name="Gilroy R."/>
        </authorList>
    </citation>
    <scope>NUCLEOTIDE SEQUENCE</scope>
    <source>
        <strain evidence="5">3204</strain>
    </source>
</reference>
<dbReference type="PANTHER" id="PTHR43280:SF2">
    <property type="entry name" value="HTH-TYPE TRANSCRIPTIONAL REGULATOR EXSA"/>
    <property type="match status" value="1"/>
</dbReference>
<sequence length="149" mass="17258">MKKLIGFENNKNNLYSYQVLVTLVTIWLDMAQHIHPIQDQKTDKVITKRMNIFLNYIQNHFSEKITLETLAASANVSKSESLRCFKTTLKITPYEYLIEYRLNQATKLLQETDLPINVIALKVGFPQASHFTEVFKSKTGLTPSKYRNS</sequence>
<dbReference type="AlphaFoldDB" id="A0A9D1ZPD0"/>
<accession>A0A9D1ZPD0</accession>
<keyword evidence="1" id="KW-0805">Transcription regulation</keyword>
<evidence type="ECO:0000256" key="2">
    <source>
        <dbReference type="ARBA" id="ARBA00023125"/>
    </source>
</evidence>
<gene>
    <name evidence="5" type="ORF">H9820_11045</name>
</gene>
<dbReference type="InterPro" id="IPR018060">
    <property type="entry name" value="HTH_AraC"/>
</dbReference>
<dbReference type="EMBL" id="DXCM01000085">
    <property type="protein sequence ID" value="HIY93455.1"/>
    <property type="molecule type" value="Genomic_DNA"/>
</dbReference>
<organism evidence="5 6">
    <name type="scientific">Candidatus Companilactobacillus pullicola</name>
    <dbReference type="NCBI Taxonomy" id="2838523"/>
    <lineage>
        <taxon>Bacteria</taxon>
        <taxon>Bacillati</taxon>
        <taxon>Bacillota</taxon>
        <taxon>Bacilli</taxon>
        <taxon>Lactobacillales</taxon>
        <taxon>Lactobacillaceae</taxon>
        <taxon>Companilactobacillus</taxon>
    </lineage>
</organism>
<dbReference type="InterPro" id="IPR020449">
    <property type="entry name" value="Tscrpt_reg_AraC-type_HTH"/>
</dbReference>